<dbReference type="OrthoDB" id="580775at2"/>
<dbReference type="SUPFAM" id="SSF56801">
    <property type="entry name" value="Acetyl-CoA synthetase-like"/>
    <property type="match status" value="1"/>
</dbReference>
<dbReference type="InterPro" id="IPR053158">
    <property type="entry name" value="CapK_Type1_Caps_Biosynth"/>
</dbReference>
<keyword evidence="2" id="KW-1185">Reference proteome</keyword>
<organism evidence="1 2">
    <name type="scientific">Flavobacterium aquariorum</name>
    <dbReference type="NCBI Taxonomy" id="2217670"/>
    <lineage>
        <taxon>Bacteria</taxon>
        <taxon>Pseudomonadati</taxon>
        <taxon>Bacteroidota</taxon>
        <taxon>Flavobacteriia</taxon>
        <taxon>Flavobacteriales</taxon>
        <taxon>Flavobacteriaceae</taxon>
        <taxon>Flavobacterium</taxon>
    </lineage>
</organism>
<keyword evidence="1" id="KW-0436">Ligase</keyword>
<dbReference type="PANTHER" id="PTHR36932">
    <property type="entry name" value="CAPSULAR POLYSACCHARIDE BIOSYNTHESIS PROTEIN"/>
    <property type="match status" value="1"/>
</dbReference>
<protein>
    <submittedName>
        <fullName evidence="1">Phenylacetate--CoA ligase family protein</fullName>
    </submittedName>
</protein>
<proteinExistence type="predicted"/>
<reference evidence="1 2" key="1">
    <citation type="submission" date="2018-06" db="EMBL/GenBank/DDBJ databases">
        <title>Flavobacterium sp IMCC34762, genome.</title>
        <authorList>
            <person name="Joung Y."/>
            <person name="Cho J."/>
            <person name="Song J."/>
        </authorList>
    </citation>
    <scope>NUCLEOTIDE SEQUENCE [LARGE SCALE GENOMIC DNA]</scope>
    <source>
        <strain evidence="1 2">IMCC34762</strain>
    </source>
</reference>
<comment type="caution">
    <text evidence="1">The sequence shown here is derived from an EMBL/GenBank/DDBJ whole genome shotgun (WGS) entry which is preliminary data.</text>
</comment>
<dbReference type="InterPro" id="IPR042099">
    <property type="entry name" value="ANL_N_sf"/>
</dbReference>
<evidence type="ECO:0000313" key="1">
    <source>
        <dbReference type="EMBL" id="PZX94876.1"/>
    </source>
</evidence>
<dbReference type="EMBL" id="QKXH01000002">
    <property type="protein sequence ID" value="PZX94876.1"/>
    <property type="molecule type" value="Genomic_DNA"/>
</dbReference>
<name>A0A2W7TZV6_9FLAO</name>
<dbReference type="Proteomes" id="UP000249177">
    <property type="component" value="Unassembled WGS sequence"/>
</dbReference>
<dbReference type="PANTHER" id="PTHR36932:SF1">
    <property type="entry name" value="CAPSULAR POLYSACCHARIDE BIOSYNTHESIS PROTEIN"/>
    <property type="match status" value="1"/>
</dbReference>
<gene>
    <name evidence="1" type="ORF">DOS84_04810</name>
</gene>
<evidence type="ECO:0000313" key="2">
    <source>
        <dbReference type="Proteomes" id="UP000249177"/>
    </source>
</evidence>
<accession>A0A2W7TZV6</accession>
<dbReference type="Gene3D" id="3.40.50.12780">
    <property type="entry name" value="N-terminal domain of ligase-like"/>
    <property type="match status" value="1"/>
</dbReference>
<sequence>MMKRLYNILPHFIQNLLISLYNILAYKKRYGGNYSKYFKGINQNYTLSKFELEKIQQQRFSLTIEEAMKHSSFYQKQYSKIENPNDIKNITQLPILSKEMLRQNIEQIKTIDKRKGILSKTGGTTGKAIEVIFTLDNIQERYAFLDNFRSQYGYVLGKRTAWFSGKALLSKTDTKKKRFWKTDYWFKVRYYSTFHIKTPYLKYYLENLIQFKPEYIIGFPSSILEIAKYGIQNGYHFPPDTIKAIFPTAETITEEIRNCLEVFFKTVVYNQYASSEGAPFIFECSKNNLHLEMQSGVYEVLDQNNNPTKSGKLIVTSFTTKGTPLIRYDIGDDIELSDNICTCGNNNPIVKTILGRTDDYVYSKENGKINLGNISNTLKETKGIIQFQVIQNYPESILIKLIIDSRLYNSSIEKIFVQNWRDRVGNEIHIELEYVSEIPNEISGKYRMVKNNIKHLIDV</sequence>
<dbReference type="GO" id="GO:0016874">
    <property type="term" value="F:ligase activity"/>
    <property type="evidence" value="ECO:0007669"/>
    <property type="project" value="UniProtKB-KW"/>
</dbReference>
<dbReference type="AlphaFoldDB" id="A0A2W7TZV6"/>